<feature type="transmembrane region" description="Helical" evidence="1">
    <location>
        <begin position="187"/>
        <end position="210"/>
    </location>
</feature>
<evidence type="ECO:0000256" key="1">
    <source>
        <dbReference type="SAM" id="Phobius"/>
    </source>
</evidence>
<sequence length="419" mass="46122">MMGFTQCRVMVFFVYQSCRYALLDALMRTIQSTLLVTLPVPSMGSSISRISTIDSSMMPDYTELAAQVIPQTKTGLPIRLRSACAYLPMPLYMGWDTDSLTDTSDSTTIPHLKLTDMLSGATREIQASWMHALYKHTSSRHDGVTLLHLKEAGYSSQVSWPHIVIVATLTVQLGFALYGFFEGQEREGWIILLGVLTRFWEGLIAWAYPATRRPRIIRTPRFYALHTGMTTIHILVIAHGPAANNSTRVEYINLEDSAVPLPRNNTTSLESSCKGALNALAWARKAAVILSQSTGFLLSVVLLLGSIVMEVLSRFTSALPSYSASTPLETGRSILDKITAACQATDCVSVGLVEAMLPDPAGEHRDYKWISKVVKHGASNAGLHPTHPEAQSILETSLKRRTAWTTAITLYPAKVHVIQ</sequence>
<comment type="caution">
    <text evidence="2">The sequence shown here is derived from an EMBL/GenBank/DDBJ whole genome shotgun (WGS) entry which is preliminary data.</text>
</comment>
<keyword evidence="3" id="KW-1185">Reference proteome</keyword>
<keyword evidence="1" id="KW-0472">Membrane</keyword>
<keyword evidence="1" id="KW-0812">Transmembrane</keyword>
<evidence type="ECO:0000313" key="2">
    <source>
        <dbReference type="EMBL" id="KAK0476384.1"/>
    </source>
</evidence>
<feature type="transmembrane region" description="Helical" evidence="1">
    <location>
        <begin position="222"/>
        <end position="242"/>
    </location>
</feature>
<feature type="transmembrane region" description="Helical" evidence="1">
    <location>
        <begin position="289"/>
        <end position="312"/>
    </location>
</feature>
<dbReference type="EMBL" id="JAUEPR010000020">
    <property type="protein sequence ID" value="KAK0476384.1"/>
    <property type="molecule type" value="Genomic_DNA"/>
</dbReference>
<reference evidence="2" key="1">
    <citation type="submission" date="2023-06" db="EMBL/GenBank/DDBJ databases">
        <authorList>
            <consortium name="Lawrence Berkeley National Laboratory"/>
            <person name="Ahrendt S."/>
            <person name="Sahu N."/>
            <person name="Indic B."/>
            <person name="Wong-Bajracharya J."/>
            <person name="Merenyi Z."/>
            <person name="Ke H.-M."/>
            <person name="Monk M."/>
            <person name="Kocsube S."/>
            <person name="Drula E."/>
            <person name="Lipzen A."/>
            <person name="Balint B."/>
            <person name="Henrissat B."/>
            <person name="Andreopoulos B."/>
            <person name="Martin F.M."/>
            <person name="Harder C.B."/>
            <person name="Rigling D."/>
            <person name="Ford K.L."/>
            <person name="Foster G.D."/>
            <person name="Pangilinan J."/>
            <person name="Papanicolaou A."/>
            <person name="Barry K."/>
            <person name="LaButti K."/>
            <person name="Viragh M."/>
            <person name="Koriabine M."/>
            <person name="Yan M."/>
            <person name="Riley R."/>
            <person name="Champramary S."/>
            <person name="Plett K.L."/>
            <person name="Tsai I.J."/>
            <person name="Slot J."/>
            <person name="Sipos G."/>
            <person name="Plett J."/>
            <person name="Nagy L.G."/>
            <person name="Grigoriev I.V."/>
        </authorList>
    </citation>
    <scope>NUCLEOTIDE SEQUENCE</scope>
    <source>
        <strain evidence="2">ICMP 16352</strain>
    </source>
</reference>
<accession>A0AA39UBM3</accession>
<gene>
    <name evidence="2" type="ORF">IW261DRAFT_420296</name>
</gene>
<keyword evidence="1" id="KW-1133">Transmembrane helix</keyword>
<organism evidence="2 3">
    <name type="scientific">Armillaria novae-zelandiae</name>
    <dbReference type="NCBI Taxonomy" id="153914"/>
    <lineage>
        <taxon>Eukaryota</taxon>
        <taxon>Fungi</taxon>
        <taxon>Dikarya</taxon>
        <taxon>Basidiomycota</taxon>
        <taxon>Agaricomycotina</taxon>
        <taxon>Agaricomycetes</taxon>
        <taxon>Agaricomycetidae</taxon>
        <taxon>Agaricales</taxon>
        <taxon>Marasmiineae</taxon>
        <taxon>Physalacriaceae</taxon>
        <taxon>Armillaria</taxon>
    </lineage>
</organism>
<name>A0AA39UBM3_9AGAR</name>
<feature type="transmembrane region" description="Helical" evidence="1">
    <location>
        <begin position="160"/>
        <end position="181"/>
    </location>
</feature>
<dbReference type="AlphaFoldDB" id="A0AA39UBM3"/>
<proteinExistence type="predicted"/>
<evidence type="ECO:0000313" key="3">
    <source>
        <dbReference type="Proteomes" id="UP001175227"/>
    </source>
</evidence>
<protein>
    <submittedName>
        <fullName evidence="2">Uncharacterized protein</fullName>
    </submittedName>
</protein>
<dbReference type="Proteomes" id="UP001175227">
    <property type="component" value="Unassembled WGS sequence"/>
</dbReference>